<dbReference type="Pfam" id="PF00358">
    <property type="entry name" value="PTS_EIIA_1"/>
    <property type="match status" value="1"/>
</dbReference>
<evidence type="ECO:0000256" key="12">
    <source>
        <dbReference type="ARBA" id="ARBA00042873"/>
    </source>
</evidence>
<keyword evidence="13" id="KW-0472">Membrane</keyword>
<dbReference type="FunFam" id="2.70.70.10:FF:000001">
    <property type="entry name" value="PTS system glucose-specific IIA component"/>
    <property type="match status" value="1"/>
</dbReference>
<dbReference type="Gene3D" id="2.70.70.10">
    <property type="entry name" value="Glucose Permease (Domain IIA)"/>
    <property type="match status" value="1"/>
</dbReference>
<gene>
    <name evidence="15" type="primary">crr_4</name>
    <name evidence="15" type="ORF">NCTC12195_04279</name>
</gene>
<dbReference type="InterPro" id="IPR011055">
    <property type="entry name" value="Dup_hybrid_motif"/>
</dbReference>
<evidence type="ECO:0000313" key="15">
    <source>
        <dbReference type="EMBL" id="SUM34752.1"/>
    </source>
</evidence>
<evidence type="ECO:0000313" key="16">
    <source>
        <dbReference type="Proteomes" id="UP000255277"/>
    </source>
</evidence>
<dbReference type="GO" id="GO:0005737">
    <property type="term" value="C:cytoplasm"/>
    <property type="evidence" value="ECO:0007669"/>
    <property type="project" value="UniProtKB-SubCell"/>
</dbReference>
<dbReference type="InterPro" id="IPR050890">
    <property type="entry name" value="PTS_EIIA_component"/>
</dbReference>
<evidence type="ECO:0000256" key="6">
    <source>
        <dbReference type="ARBA" id="ARBA00022777"/>
    </source>
</evidence>
<comment type="subunit">
    <text evidence="8">Heterodimer with glycerol kinase (glpk).</text>
</comment>
<evidence type="ECO:0000256" key="11">
    <source>
        <dbReference type="ARBA" id="ARBA00042526"/>
    </source>
</evidence>
<dbReference type="PANTHER" id="PTHR45008:SF1">
    <property type="entry name" value="PTS SYSTEM GLUCOSE-SPECIFIC EIIA COMPONENT"/>
    <property type="match status" value="1"/>
</dbReference>
<dbReference type="InterPro" id="IPR001127">
    <property type="entry name" value="PTS_EIIA_1_perm"/>
</dbReference>
<dbReference type="NCBIfam" id="TIGR00830">
    <property type="entry name" value="PTBA"/>
    <property type="match status" value="1"/>
</dbReference>
<evidence type="ECO:0000256" key="3">
    <source>
        <dbReference type="ARBA" id="ARBA00022597"/>
    </source>
</evidence>
<evidence type="ECO:0000256" key="4">
    <source>
        <dbReference type="ARBA" id="ARBA00022679"/>
    </source>
</evidence>
<keyword evidence="6" id="KW-0418">Kinase</keyword>
<feature type="transmembrane region" description="Helical" evidence="13">
    <location>
        <begin position="12"/>
        <end position="32"/>
    </location>
</feature>
<keyword evidence="13" id="KW-0812">Transmembrane</keyword>
<proteinExistence type="predicted"/>
<dbReference type="AlphaFoldDB" id="A0A380FKF9"/>
<evidence type="ECO:0000256" key="8">
    <source>
        <dbReference type="ARBA" id="ARBA00038632"/>
    </source>
</evidence>
<keyword evidence="2" id="KW-0813">Transport</keyword>
<sequence>MGYSSDNPTSIWGILIGSAIAIILPIILIQIFGYGEDTTEEVADTAEDNNPNAIIVDDNLETTVFSPIKGTVLPLSEVNDPIFAQEMMGKGLAIQPSANAVVSPIEGVVSMIAPSKHAIGITSTTGVEILIHVGLDTVQLNGEGFELLVQEHEKIDRNQPLLNFNKEQLEQQGYDTVIPIIITNSW</sequence>
<evidence type="ECO:0000256" key="13">
    <source>
        <dbReference type="SAM" id="Phobius"/>
    </source>
</evidence>
<keyword evidence="3" id="KW-0762">Sugar transport</keyword>
<protein>
    <recommendedName>
        <fullName evidence="9">PTS system glucose-specific EIIA component</fullName>
    </recommendedName>
    <alternativeName>
        <fullName evidence="12">EIIA-Glc</fullName>
    </alternativeName>
    <alternativeName>
        <fullName evidence="11">EIII-Glc</fullName>
    </alternativeName>
    <alternativeName>
        <fullName evidence="10">Glucose-specific phosphotransferase enzyme IIA component</fullName>
    </alternativeName>
</protein>
<keyword evidence="13" id="KW-1133">Transmembrane helix</keyword>
<dbReference type="PANTHER" id="PTHR45008">
    <property type="entry name" value="PTS SYSTEM GLUCOSE-SPECIFIC EIIA COMPONENT"/>
    <property type="match status" value="1"/>
</dbReference>
<evidence type="ECO:0000259" key="14">
    <source>
        <dbReference type="PROSITE" id="PS51093"/>
    </source>
</evidence>
<keyword evidence="5" id="KW-0598">Phosphotransferase system</keyword>
<dbReference type="GO" id="GO:0016301">
    <property type="term" value="F:kinase activity"/>
    <property type="evidence" value="ECO:0007669"/>
    <property type="project" value="UniProtKB-KW"/>
</dbReference>
<evidence type="ECO:0000256" key="9">
    <source>
        <dbReference type="ARBA" id="ARBA00039163"/>
    </source>
</evidence>
<dbReference type="PROSITE" id="PS00371">
    <property type="entry name" value="PTS_EIIA_TYPE_1_HIS"/>
    <property type="match status" value="1"/>
</dbReference>
<dbReference type="Proteomes" id="UP000255277">
    <property type="component" value="Unassembled WGS sequence"/>
</dbReference>
<dbReference type="SUPFAM" id="SSF51261">
    <property type="entry name" value="Duplicated hybrid motif"/>
    <property type="match status" value="1"/>
</dbReference>
<accession>A0A380FKF9</accession>
<evidence type="ECO:0000256" key="5">
    <source>
        <dbReference type="ARBA" id="ARBA00022683"/>
    </source>
</evidence>
<feature type="domain" description="PTS EIIA type-1" evidence="14">
    <location>
        <begin position="80"/>
        <end position="184"/>
    </location>
</feature>
<organism evidence="15 16">
    <name type="scientific">Staphylococcus gallinarum</name>
    <dbReference type="NCBI Taxonomy" id="1293"/>
    <lineage>
        <taxon>Bacteria</taxon>
        <taxon>Bacillati</taxon>
        <taxon>Bacillota</taxon>
        <taxon>Bacilli</taxon>
        <taxon>Bacillales</taxon>
        <taxon>Staphylococcaceae</taxon>
        <taxon>Staphylococcus</taxon>
    </lineage>
</organism>
<evidence type="ECO:0000256" key="10">
    <source>
        <dbReference type="ARBA" id="ARBA00042296"/>
    </source>
</evidence>
<dbReference type="EMBL" id="UHDK01000001">
    <property type="protein sequence ID" value="SUM34752.1"/>
    <property type="molecule type" value="Genomic_DNA"/>
</dbReference>
<dbReference type="GO" id="GO:0009401">
    <property type="term" value="P:phosphoenolpyruvate-dependent sugar phosphotransferase system"/>
    <property type="evidence" value="ECO:0007669"/>
    <property type="project" value="UniProtKB-KW"/>
</dbReference>
<comment type="subcellular location">
    <subcellularLocation>
        <location evidence="1">Cytoplasm</location>
    </subcellularLocation>
</comment>
<dbReference type="PROSITE" id="PS51093">
    <property type="entry name" value="PTS_EIIA_TYPE_1"/>
    <property type="match status" value="1"/>
</dbReference>
<evidence type="ECO:0000256" key="2">
    <source>
        <dbReference type="ARBA" id="ARBA00022448"/>
    </source>
</evidence>
<evidence type="ECO:0000256" key="7">
    <source>
        <dbReference type="ARBA" id="ARBA00037252"/>
    </source>
</evidence>
<name>A0A380FKF9_STAGA</name>
<reference evidence="15 16" key="1">
    <citation type="submission" date="2018-06" db="EMBL/GenBank/DDBJ databases">
        <authorList>
            <consortium name="Pathogen Informatics"/>
            <person name="Doyle S."/>
        </authorList>
    </citation>
    <scope>NUCLEOTIDE SEQUENCE [LARGE SCALE GENOMIC DNA]</scope>
    <source>
        <strain evidence="15 16">NCTC12195</strain>
    </source>
</reference>
<evidence type="ECO:0000256" key="1">
    <source>
        <dbReference type="ARBA" id="ARBA00004496"/>
    </source>
</evidence>
<keyword evidence="4 15" id="KW-0808">Transferase</keyword>
<comment type="function">
    <text evidence="7">The phosphoenolpyruvate-dependent sugar phosphotransferase system (sugar PTS), a major carbohydrate active transport system, catalyzes the phosphorylation of incoming sugar substrates concomitantly with their translocation across the cell membrane. The enzyme II complex composed of PtsG and Crr is involved in glucose transport.</text>
</comment>